<protein>
    <recommendedName>
        <fullName evidence="2">1-phosphatidylinositol 4-kinase</fullName>
        <ecNumber evidence="2">2.7.1.67</ecNumber>
    </recommendedName>
</protein>
<keyword evidence="3" id="KW-0808">Transferase</keyword>
<keyword evidence="4" id="KW-0547">Nucleotide-binding</keyword>
<evidence type="ECO:0000256" key="3">
    <source>
        <dbReference type="ARBA" id="ARBA00022679"/>
    </source>
</evidence>
<accession>A0A5J9TL31</accession>
<feature type="region of interest" description="Disordered" evidence="7">
    <location>
        <begin position="246"/>
        <end position="278"/>
    </location>
</feature>
<proteinExistence type="inferred from homology"/>
<evidence type="ECO:0000259" key="8">
    <source>
        <dbReference type="PROSITE" id="PS50290"/>
    </source>
</evidence>
<dbReference type="PANTHER" id="PTHR45800">
    <property type="entry name" value="PHOSPHATIDYLINOSITOL 4-KINASE GAMMA"/>
    <property type="match status" value="1"/>
</dbReference>
<keyword evidence="5" id="KW-0418">Kinase</keyword>
<evidence type="ECO:0000256" key="7">
    <source>
        <dbReference type="SAM" id="MobiDB-lite"/>
    </source>
</evidence>
<dbReference type="Pfam" id="PF00454">
    <property type="entry name" value="PI3_PI4_kinase"/>
    <property type="match status" value="1"/>
</dbReference>
<dbReference type="PANTHER" id="PTHR45800:SF45">
    <property type="entry name" value="1-PHOSPHATIDYLINOSITOL 4-KINASE"/>
    <property type="match status" value="1"/>
</dbReference>
<dbReference type="InterPro" id="IPR000403">
    <property type="entry name" value="PI3/4_kinase_cat_dom"/>
</dbReference>
<dbReference type="Proteomes" id="UP000324897">
    <property type="component" value="Chromosome 3"/>
</dbReference>
<dbReference type="GO" id="GO:0004430">
    <property type="term" value="F:1-phosphatidylinositol 4-kinase activity"/>
    <property type="evidence" value="ECO:0007669"/>
    <property type="project" value="UniProtKB-EC"/>
</dbReference>
<sequence>MKGSTVLTAMHHDGDTQAISKIASFQQFIPHDFDASDYGTSSFPVSAVHRIGILDIRIFNTDRHAGNLLVRKQTGGGKFGNQTELIPIDHGLCLPECLEDPYFEWIHWPQASIPFSQDELEYIAKLDPMRDAEMLRMELPMIREACLRVLIVSTIFLKEATVFGLCLAEIGEMMSREFTGKEDQPSELEFVCMEARRLATEREDCSTEHDSGDENLIQFELDAEDHEVTKKPSAYNFDFKGRNTRNPLSKLDEANEEYEEDDDDDDTEEVDSNEGKLACPNPVNKWLANVSKLSTSLKGVTLTDKRLSAIPKAVDSVKTSENNSNLSRSQVGNWASANDKLPTSVSFVKLVDMGSEIWMLFLEKFQELLPEAFRSHKCRATALRAKQRLGTSCQF</sequence>
<evidence type="ECO:0000256" key="5">
    <source>
        <dbReference type="ARBA" id="ARBA00022777"/>
    </source>
</evidence>
<comment type="similarity">
    <text evidence="1">Belongs to the PI3/PI4-kinase family. Type II PI4K subfamily.</text>
</comment>
<dbReference type="PROSITE" id="PS50290">
    <property type="entry name" value="PI3_4_KINASE_3"/>
    <property type="match status" value="1"/>
</dbReference>
<evidence type="ECO:0000313" key="10">
    <source>
        <dbReference type="Proteomes" id="UP000324897"/>
    </source>
</evidence>
<dbReference type="Gramene" id="TVU11638">
    <property type="protein sequence ID" value="TVU11638"/>
    <property type="gene ID" value="EJB05_45235"/>
</dbReference>
<gene>
    <name evidence="9" type="ORF">EJB05_45235</name>
</gene>
<reference evidence="9 10" key="1">
    <citation type="journal article" date="2019" name="Sci. Rep.">
        <title>A high-quality genome of Eragrostis curvula grass provides insights into Poaceae evolution and supports new strategies to enhance forage quality.</title>
        <authorList>
            <person name="Carballo J."/>
            <person name="Santos B.A.C.M."/>
            <person name="Zappacosta D."/>
            <person name="Garbus I."/>
            <person name="Selva J.P."/>
            <person name="Gallo C.A."/>
            <person name="Diaz A."/>
            <person name="Albertini E."/>
            <person name="Caccamo M."/>
            <person name="Echenique V."/>
        </authorList>
    </citation>
    <scope>NUCLEOTIDE SEQUENCE [LARGE SCALE GENOMIC DNA]</scope>
    <source>
        <strain evidence="10">cv. Victoria</strain>
        <tissue evidence="9">Leaf</tissue>
    </source>
</reference>
<feature type="domain" description="PI3K/PI4K catalytic" evidence="8">
    <location>
        <begin position="1"/>
        <end position="207"/>
    </location>
</feature>
<keyword evidence="10" id="KW-1185">Reference proteome</keyword>
<evidence type="ECO:0000256" key="4">
    <source>
        <dbReference type="ARBA" id="ARBA00022741"/>
    </source>
</evidence>
<feature type="compositionally biased region" description="Acidic residues" evidence="7">
    <location>
        <begin position="254"/>
        <end position="272"/>
    </location>
</feature>
<dbReference type="GO" id="GO:0005524">
    <property type="term" value="F:ATP binding"/>
    <property type="evidence" value="ECO:0007669"/>
    <property type="project" value="UniProtKB-KW"/>
</dbReference>
<dbReference type="AlphaFoldDB" id="A0A5J9TL31"/>
<evidence type="ECO:0000256" key="1">
    <source>
        <dbReference type="ARBA" id="ARBA00008941"/>
    </source>
</evidence>
<organism evidence="9 10">
    <name type="scientific">Eragrostis curvula</name>
    <name type="common">weeping love grass</name>
    <dbReference type="NCBI Taxonomy" id="38414"/>
    <lineage>
        <taxon>Eukaryota</taxon>
        <taxon>Viridiplantae</taxon>
        <taxon>Streptophyta</taxon>
        <taxon>Embryophyta</taxon>
        <taxon>Tracheophyta</taxon>
        <taxon>Spermatophyta</taxon>
        <taxon>Magnoliopsida</taxon>
        <taxon>Liliopsida</taxon>
        <taxon>Poales</taxon>
        <taxon>Poaceae</taxon>
        <taxon>PACMAD clade</taxon>
        <taxon>Chloridoideae</taxon>
        <taxon>Eragrostideae</taxon>
        <taxon>Eragrostidinae</taxon>
        <taxon>Eragrostis</taxon>
    </lineage>
</organism>
<evidence type="ECO:0000313" key="9">
    <source>
        <dbReference type="EMBL" id="TVU11638.1"/>
    </source>
</evidence>
<keyword evidence="6" id="KW-0067">ATP-binding</keyword>
<dbReference type="EMBL" id="RWGY01000039">
    <property type="protein sequence ID" value="TVU11638.1"/>
    <property type="molecule type" value="Genomic_DNA"/>
</dbReference>
<dbReference type="InterPro" id="IPR044571">
    <property type="entry name" value="P4KG1-8"/>
</dbReference>
<dbReference type="OrthoDB" id="5839at2759"/>
<dbReference type="EC" id="2.7.1.67" evidence="2"/>
<evidence type="ECO:0000256" key="6">
    <source>
        <dbReference type="ARBA" id="ARBA00022840"/>
    </source>
</evidence>
<name>A0A5J9TL31_9POAL</name>
<comment type="caution">
    <text evidence="9">The sequence shown here is derived from an EMBL/GenBank/DDBJ whole genome shotgun (WGS) entry which is preliminary data.</text>
</comment>
<evidence type="ECO:0000256" key="2">
    <source>
        <dbReference type="ARBA" id="ARBA00012169"/>
    </source>
</evidence>